<dbReference type="SMART" id="SM01263">
    <property type="entry name" value="Leuk-A4-hydro_C"/>
    <property type="match status" value="1"/>
</dbReference>
<dbReference type="Gene3D" id="3.30.2010.30">
    <property type="match status" value="1"/>
</dbReference>
<dbReference type="Gene3D" id="1.10.390.10">
    <property type="entry name" value="Neutral Protease Domain 2"/>
    <property type="match status" value="1"/>
</dbReference>
<proteinExistence type="inferred from homology"/>
<feature type="region of interest" description="Disordered" evidence="13">
    <location>
        <begin position="22"/>
        <end position="46"/>
    </location>
</feature>
<dbReference type="CDD" id="cd09599">
    <property type="entry name" value="M1_LTA4H"/>
    <property type="match status" value="1"/>
</dbReference>
<dbReference type="Gene3D" id="2.60.40.1730">
    <property type="entry name" value="tricorn interacting facor f3 domain"/>
    <property type="match status" value="1"/>
</dbReference>
<protein>
    <recommendedName>
        <fullName evidence="6">Aminopeptidase N</fullName>
        <ecNumber evidence="5">3.4.11.2</ecNumber>
    </recommendedName>
</protein>
<dbReference type="Pfam" id="PF17900">
    <property type="entry name" value="Peptidase_M1_N"/>
    <property type="match status" value="1"/>
</dbReference>
<keyword evidence="9" id="KW-0479">Metal-binding</keyword>
<dbReference type="PRINTS" id="PR00756">
    <property type="entry name" value="ALADIPTASE"/>
</dbReference>
<dbReference type="SUPFAM" id="SSF63737">
    <property type="entry name" value="Leukotriene A4 hydrolase N-terminal domain"/>
    <property type="match status" value="1"/>
</dbReference>
<keyword evidence="8" id="KW-0645">Protease</keyword>
<evidence type="ECO:0000256" key="3">
    <source>
        <dbReference type="ARBA" id="ARBA00004496"/>
    </source>
</evidence>
<evidence type="ECO:0000256" key="13">
    <source>
        <dbReference type="SAM" id="MobiDB-lite"/>
    </source>
</evidence>
<feature type="domain" description="Peptidase M1 leukotriene A4 hydrolase/aminopeptidase C-terminal" evidence="14">
    <location>
        <begin position="488"/>
        <end position="626"/>
    </location>
</feature>
<reference evidence="15 16" key="1">
    <citation type="submission" date="2019-02" db="EMBL/GenBank/DDBJ databases">
        <authorList>
            <person name="Goldberg S.R."/>
            <person name="Haltli B.A."/>
            <person name="Correa H."/>
            <person name="Russell K.G."/>
        </authorList>
    </citation>
    <scope>NUCLEOTIDE SEQUENCE [LARGE SCALE GENOMIC DNA]</scope>
    <source>
        <strain evidence="15 16">JCM 16186</strain>
    </source>
</reference>
<keyword evidence="16" id="KW-1185">Reference proteome</keyword>
<evidence type="ECO:0000256" key="11">
    <source>
        <dbReference type="ARBA" id="ARBA00022833"/>
    </source>
</evidence>
<dbReference type="Pfam" id="PF01433">
    <property type="entry name" value="Peptidase_M1"/>
    <property type="match status" value="1"/>
</dbReference>
<comment type="catalytic activity">
    <reaction evidence="1">
        <text>Release of an N-terminal amino acid, Xaa-|-Yaa- from a peptide, amide or arylamide. Xaa is preferably Ala, but may be most amino acids including Pro (slow action). When a terminal hydrophobic residue is followed by a prolyl residue, the two may be released as an intact Xaa-Pro dipeptide.</text>
        <dbReference type="EC" id="3.4.11.2"/>
    </reaction>
</comment>
<evidence type="ECO:0000313" key="16">
    <source>
        <dbReference type="Proteomes" id="UP000798808"/>
    </source>
</evidence>
<evidence type="ECO:0000313" key="15">
    <source>
        <dbReference type="EMBL" id="MTI27430.1"/>
    </source>
</evidence>
<dbReference type="InterPro" id="IPR001930">
    <property type="entry name" value="Peptidase_M1"/>
</dbReference>
<evidence type="ECO:0000256" key="7">
    <source>
        <dbReference type="ARBA" id="ARBA00022490"/>
    </source>
</evidence>
<dbReference type="PROSITE" id="PS51257">
    <property type="entry name" value="PROKAR_LIPOPROTEIN"/>
    <property type="match status" value="1"/>
</dbReference>
<comment type="cofactor">
    <cofactor evidence="2">
        <name>Zn(2+)</name>
        <dbReference type="ChEBI" id="CHEBI:29105"/>
    </cofactor>
</comment>
<dbReference type="Pfam" id="PF09127">
    <property type="entry name" value="Leuk-A4-hydro_C"/>
    <property type="match status" value="1"/>
</dbReference>
<dbReference type="InterPro" id="IPR045357">
    <property type="entry name" value="Aminopeptidase_N-like_N"/>
</dbReference>
<comment type="subcellular location">
    <subcellularLocation>
        <location evidence="3">Cytoplasm</location>
    </subcellularLocation>
</comment>
<keyword evidence="11" id="KW-0862">Zinc</keyword>
<evidence type="ECO:0000256" key="4">
    <source>
        <dbReference type="ARBA" id="ARBA00010136"/>
    </source>
</evidence>
<dbReference type="InterPro" id="IPR049980">
    <property type="entry name" value="LTA4H_cat"/>
</dbReference>
<dbReference type="Gene3D" id="1.25.40.320">
    <property type="entry name" value="Peptidase M1, leukotriene A4 hydrolase/aminopeptidase C-terminal domain"/>
    <property type="match status" value="1"/>
</dbReference>
<dbReference type="PANTHER" id="PTHR45726">
    <property type="entry name" value="LEUKOTRIENE A-4 HYDROLASE"/>
    <property type="match status" value="1"/>
</dbReference>
<accession>A0ABW9RUD9</accession>
<dbReference type="PANTHER" id="PTHR45726:SF3">
    <property type="entry name" value="LEUKOTRIENE A-4 HYDROLASE"/>
    <property type="match status" value="1"/>
</dbReference>
<feature type="compositionally biased region" description="Basic and acidic residues" evidence="13">
    <location>
        <begin position="22"/>
        <end position="42"/>
    </location>
</feature>
<evidence type="ECO:0000256" key="6">
    <source>
        <dbReference type="ARBA" id="ARBA00015611"/>
    </source>
</evidence>
<evidence type="ECO:0000256" key="12">
    <source>
        <dbReference type="ARBA" id="ARBA00023049"/>
    </source>
</evidence>
<evidence type="ECO:0000256" key="10">
    <source>
        <dbReference type="ARBA" id="ARBA00022801"/>
    </source>
</evidence>
<dbReference type="SUPFAM" id="SSF55486">
    <property type="entry name" value="Metalloproteases ('zincins'), catalytic domain"/>
    <property type="match status" value="1"/>
</dbReference>
<dbReference type="Proteomes" id="UP000798808">
    <property type="component" value="Unassembled WGS sequence"/>
</dbReference>
<evidence type="ECO:0000259" key="14">
    <source>
        <dbReference type="SMART" id="SM01263"/>
    </source>
</evidence>
<dbReference type="InterPro" id="IPR042097">
    <property type="entry name" value="Aminopeptidase_N-like_N_sf"/>
</dbReference>
<sequence length="636" mass="72301">MLKQLLYSLLALTIGISACQPEKKENQEEKSSETMKIEDPHSYARPQESVVKHLDWKAKVSFEEKNIKAKATLTIENSEDAEKLILDTKDLKVDSVTLGDEEGKTTYKIGQKTDAMGSPLTIKITPDTEKVNIYYSTSSDAEALQWLAPVQTAGKDNPFLFTQSQAILARSWVPIQDSPGIRFTYSAEVEVPKGLLALMSASNPQEKNESGVYKFQMDQPIPAYLLALAVGNLEFAEIGPRTGVYAEPSMIDDAKYEFGELEEMVTAAEELYGPYQWGRYDLLVLPPSFPFGGMENPRLTFATPTILAGDRSLTSLVAHELAHSWSGNLVTNATWNDFWLNEGFTVYFEQRIMEKLYGRDYSEMLASLAAQDLKAEIEQMTEDKNEQDTRLKLELEGRNPDEGVTSIAYDKGYLFLRYLEEQVGREKFDAFLKDYFSKNAFKVMTTEQFIEQLQSNLLDKERVNIGKVKIEEWIYQPGLPEDAPVPQSDRFANVDKQVEKFVAGTPASQLDTAQWSSHEWLHFVRALPLELNNDRLAELDKTFGFTQTGNSEVLMAWLLQAIKHSYEPAYLKLEHFLVNTGRRKFLTPLYGELIKTDEGKKRAMAIYEKARPNYHFVATNTIDEMLNWAEQNQTKN</sequence>
<keyword evidence="10" id="KW-0378">Hydrolase</keyword>
<dbReference type="EMBL" id="SMLW01000627">
    <property type="protein sequence ID" value="MTI27430.1"/>
    <property type="molecule type" value="Genomic_DNA"/>
</dbReference>
<dbReference type="InterPro" id="IPR016024">
    <property type="entry name" value="ARM-type_fold"/>
</dbReference>
<evidence type="ECO:0000256" key="2">
    <source>
        <dbReference type="ARBA" id="ARBA00001947"/>
    </source>
</evidence>
<comment type="caution">
    <text evidence="15">The sequence shown here is derived from an EMBL/GenBank/DDBJ whole genome shotgun (WGS) entry which is preliminary data.</text>
</comment>
<keyword evidence="12" id="KW-0482">Metalloprotease</keyword>
<evidence type="ECO:0000256" key="8">
    <source>
        <dbReference type="ARBA" id="ARBA00022670"/>
    </source>
</evidence>
<gene>
    <name evidence="15" type="ORF">E1163_20910</name>
</gene>
<dbReference type="EC" id="3.4.11.2" evidence="5"/>
<evidence type="ECO:0000256" key="9">
    <source>
        <dbReference type="ARBA" id="ARBA00022723"/>
    </source>
</evidence>
<dbReference type="InterPro" id="IPR015211">
    <property type="entry name" value="Peptidase_M1_C"/>
</dbReference>
<dbReference type="RefSeq" id="WP_155174430.1">
    <property type="nucleotide sequence ID" value="NZ_BAAAFL010000012.1"/>
</dbReference>
<keyword evidence="7" id="KW-0963">Cytoplasm</keyword>
<dbReference type="InterPro" id="IPR034015">
    <property type="entry name" value="M1_LTA4H"/>
</dbReference>
<dbReference type="InterPro" id="IPR014782">
    <property type="entry name" value="Peptidase_M1_dom"/>
</dbReference>
<name>A0ABW9RUD9_9BACT</name>
<dbReference type="SUPFAM" id="SSF48371">
    <property type="entry name" value="ARM repeat"/>
    <property type="match status" value="1"/>
</dbReference>
<dbReference type="InterPro" id="IPR038502">
    <property type="entry name" value="M1_LTA-4_hydro/amino_C_sf"/>
</dbReference>
<evidence type="ECO:0000256" key="5">
    <source>
        <dbReference type="ARBA" id="ARBA00012564"/>
    </source>
</evidence>
<organism evidence="15 16">
    <name type="scientific">Fulvivirga kasyanovii</name>
    <dbReference type="NCBI Taxonomy" id="396812"/>
    <lineage>
        <taxon>Bacteria</taxon>
        <taxon>Pseudomonadati</taxon>
        <taxon>Bacteroidota</taxon>
        <taxon>Cytophagia</taxon>
        <taxon>Cytophagales</taxon>
        <taxon>Fulvivirgaceae</taxon>
        <taxon>Fulvivirga</taxon>
    </lineage>
</organism>
<dbReference type="InterPro" id="IPR027268">
    <property type="entry name" value="Peptidase_M4/M1_CTD_sf"/>
</dbReference>
<comment type="similarity">
    <text evidence="4">Belongs to the peptidase M1 family.</text>
</comment>
<evidence type="ECO:0000256" key="1">
    <source>
        <dbReference type="ARBA" id="ARBA00000098"/>
    </source>
</evidence>